<name>A0AAE1T723_9LAMI</name>
<evidence type="ECO:0000256" key="4">
    <source>
        <dbReference type="ARBA" id="ARBA00023136"/>
    </source>
</evidence>
<keyword evidence="4 6" id="KW-0472">Membrane</keyword>
<comment type="caution">
    <text evidence="8">The sequence shown here is derived from an EMBL/GenBank/DDBJ whole genome shotgun (WGS) entry which is preliminary data.</text>
</comment>
<feature type="domain" description="Late embryogenesis abundant protein LEA-2 subgroup" evidence="7">
    <location>
        <begin position="156"/>
        <end position="241"/>
    </location>
</feature>
<evidence type="ECO:0000256" key="5">
    <source>
        <dbReference type="SAM" id="MobiDB-lite"/>
    </source>
</evidence>
<dbReference type="Pfam" id="PF03168">
    <property type="entry name" value="LEA_2"/>
    <property type="match status" value="1"/>
</dbReference>
<keyword evidence="9" id="KW-1185">Reference proteome</keyword>
<evidence type="ECO:0000256" key="2">
    <source>
        <dbReference type="ARBA" id="ARBA00022692"/>
    </source>
</evidence>
<evidence type="ECO:0000259" key="7">
    <source>
        <dbReference type="Pfam" id="PF03168"/>
    </source>
</evidence>
<dbReference type="InterPro" id="IPR044839">
    <property type="entry name" value="NDR1-like"/>
</dbReference>
<dbReference type="AlphaFoldDB" id="A0AAE1T723"/>
<feature type="region of interest" description="Disordered" evidence="5">
    <location>
        <begin position="1"/>
        <end position="30"/>
    </location>
</feature>
<evidence type="ECO:0000313" key="9">
    <source>
        <dbReference type="Proteomes" id="UP001289374"/>
    </source>
</evidence>
<sequence>MGAKGKLDGAYYGGGPPPQPHLNGSQYSPYAPPMQPPQTPYMGVGSMSNGAYHGTYPQQPPRPRQRQGRSTDDGCCCCCCGICTCIFKCLCGCLFKSLCACICQIICTLVVLAGIILLIVWLILRPNNIESYTNDASLTEFNLDGSTLRFNLALNISIRNPNFRVQIEYQKIEALALYWGQRFAAKELEAFSQPVNSTSSIKAEFKGQNVVVLDDEGLSEYNEEKSSGMFSIDVRLNLHIQPKFLFIKGGPMRPSIHCNTKIPLSTSGKTYQSQSCNVVWLKALWW</sequence>
<reference evidence="8" key="2">
    <citation type="journal article" date="2024" name="Plant">
        <title>Genomic evolution and insights into agronomic trait innovations of Sesamum species.</title>
        <authorList>
            <person name="Miao H."/>
            <person name="Wang L."/>
            <person name="Qu L."/>
            <person name="Liu H."/>
            <person name="Sun Y."/>
            <person name="Le M."/>
            <person name="Wang Q."/>
            <person name="Wei S."/>
            <person name="Zheng Y."/>
            <person name="Lin W."/>
            <person name="Duan Y."/>
            <person name="Cao H."/>
            <person name="Xiong S."/>
            <person name="Wang X."/>
            <person name="Wei L."/>
            <person name="Li C."/>
            <person name="Ma Q."/>
            <person name="Ju M."/>
            <person name="Zhao R."/>
            <person name="Li G."/>
            <person name="Mu C."/>
            <person name="Tian Q."/>
            <person name="Mei H."/>
            <person name="Zhang T."/>
            <person name="Gao T."/>
            <person name="Zhang H."/>
        </authorList>
    </citation>
    <scope>NUCLEOTIDE SEQUENCE</scope>
    <source>
        <strain evidence="8">K16</strain>
    </source>
</reference>
<accession>A0AAE1T723</accession>
<dbReference type="InterPro" id="IPR004864">
    <property type="entry name" value="LEA_2"/>
</dbReference>
<proteinExistence type="predicted"/>
<feature type="transmembrane region" description="Helical" evidence="6">
    <location>
        <begin position="98"/>
        <end position="124"/>
    </location>
</feature>
<protein>
    <submittedName>
        <fullName evidence="8">NDR1/HIN1-like protein 10</fullName>
    </submittedName>
</protein>
<evidence type="ECO:0000313" key="8">
    <source>
        <dbReference type="EMBL" id="KAK4382356.1"/>
    </source>
</evidence>
<dbReference type="GO" id="GO:0005886">
    <property type="term" value="C:plasma membrane"/>
    <property type="evidence" value="ECO:0007669"/>
    <property type="project" value="TreeGrafter"/>
</dbReference>
<keyword evidence="3 6" id="KW-1133">Transmembrane helix</keyword>
<reference evidence="8" key="1">
    <citation type="submission" date="2020-06" db="EMBL/GenBank/DDBJ databases">
        <authorList>
            <person name="Li T."/>
            <person name="Hu X."/>
            <person name="Zhang T."/>
            <person name="Song X."/>
            <person name="Zhang H."/>
            <person name="Dai N."/>
            <person name="Sheng W."/>
            <person name="Hou X."/>
            <person name="Wei L."/>
        </authorList>
    </citation>
    <scope>NUCLEOTIDE SEQUENCE</scope>
    <source>
        <strain evidence="8">K16</strain>
        <tissue evidence="8">Leaf</tissue>
    </source>
</reference>
<evidence type="ECO:0000256" key="1">
    <source>
        <dbReference type="ARBA" id="ARBA00004167"/>
    </source>
</evidence>
<dbReference type="GO" id="GO:0098542">
    <property type="term" value="P:defense response to other organism"/>
    <property type="evidence" value="ECO:0007669"/>
    <property type="project" value="InterPro"/>
</dbReference>
<organism evidence="8 9">
    <name type="scientific">Sesamum angolense</name>
    <dbReference type="NCBI Taxonomy" id="2727404"/>
    <lineage>
        <taxon>Eukaryota</taxon>
        <taxon>Viridiplantae</taxon>
        <taxon>Streptophyta</taxon>
        <taxon>Embryophyta</taxon>
        <taxon>Tracheophyta</taxon>
        <taxon>Spermatophyta</taxon>
        <taxon>Magnoliopsida</taxon>
        <taxon>eudicotyledons</taxon>
        <taxon>Gunneridae</taxon>
        <taxon>Pentapetalae</taxon>
        <taxon>asterids</taxon>
        <taxon>lamiids</taxon>
        <taxon>Lamiales</taxon>
        <taxon>Pedaliaceae</taxon>
        <taxon>Sesamum</taxon>
    </lineage>
</organism>
<comment type="subcellular location">
    <subcellularLocation>
        <location evidence="1">Membrane</location>
        <topology evidence="1">Single-pass membrane protein</topology>
    </subcellularLocation>
</comment>
<dbReference type="EMBL" id="JACGWL010000714">
    <property type="protein sequence ID" value="KAK4382356.1"/>
    <property type="molecule type" value="Genomic_DNA"/>
</dbReference>
<dbReference type="Proteomes" id="UP001289374">
    <property type="component" value="Unassembled WGS sequence"/>
</dbReference>
<evidence type="ECO:0000256" key="3">
    <source>
        <dbReference type="ARBA" id="ARBA00022989"/>
    </source>
</evidence>
<keyword evidence="2 6" id="KW-0812">Transmembrane</keyword>
<dbReference type="PANTHER" id="PTHR31234:SF61">
    <property type="entry name" value="OS01G0574800 PROTEIN"/>
    <property type="match status" value="1"/>
</dbReference>
<gene>
    <name evidence="8" type="ORF">Sango_2880300</name>
</gene>
<dbReference type="PANTHER" id="PTHR31234">
    <property type="entry name" value="LATE EMBRYOGENESIS ABUNDANT (LEA) HYDROXYPROLINE-RICH GLYCOPROTEIN FAMILY"/>
    <property type="match status" value="1"/>
</dbReference>
<evidence type="ECO:0000256" key="6">
    <source>
        <dbReference type="SAM" id="Phobius"/>
    </source>
</evidence>